<dbReference type="PANTHER" id="PTHR36837:SF4">
    <property type="entry name" value="BLR0908 PROTEIN"/>
    <property type="match status" value="1"/>
</dbReference>
<dbReference type="EMBL" id="BMED01000001">
    <property type="protein sequence ID" value="GGC61968.1"/>
    <property type="molecule type" value="Genomic_DNA"/>
</dbReference>
<evidence type="ECO:0000313" key="2">
    <source>
        <dbReference type="EMBL" id="GGC61968.1"/>
    </source>
</evidence>
<dbReference type="NCBIfam" id="TIGR01849">
    <property type="entry name" value="PHB_depoly_PhaZ"/>
    <property type="match status" value="1"/>
</dbReference>
<proteinExistence type="predicted"/>
<organism evidence="2 3">
    <name type="scientific">Undibacterium terreum</name>
    <dbReference type="NCBI Taxonomy" id="1224302"/>
    <lineage>
        <taxon>Bacteria</taxon>
        <taxon>Pseudomonadati</taxon>
        <taxon>Pseudomonadota</taxon>
        <taxon>Betaproteobacteria</taxon>
        <taxon>Burkholderiales</taxon>
        <taxon>Oxalobacteraceae</taxon>
        <taxon>Undibacterium</taxon>
    </lineage>
</organism>
<evidence type="ECO:0000313" key="3">
    <source>
        <dbReference type="Proteomes" id="UP000637423"/>
    </source>
</evidence>
<dbReference type="InterPro" id="IPR010915">
    <property type="entry name" value="PHB_depoly_PhaZ"/>
</dbReference>
<dbReference type="PIRSF" id="PIRSF020818">
    <property type="entry name" value="PHB_depoly_PhaZ"/>
    <property type="match status" value="1"/>
</dbReference>
<evidence type="ECO:0000259" key="1">
    <source>
        <dbReference type="Pfam" id="PF06850"/>
    </source>
</evidence>
<comment type="caution">
    <text evidence="2">The sequence shown here is derived from an EMBL/GenBank/DDBJ whole genome shotgun (WGS) entry which is preliminary data.</text>
</comment>
<reference evidence="2" key="2">
    <citation type="submission" date="2020-09" db="EMBL/GenBank/DDBJ databases">
        <authorList>
            <person name="Sun Q."/>
            <person name="Zhou Y."/>
        </authorList>
    </citation>
    <scope>NUCLEOTIDE SEQUENCE</scope>
    <source>
        <strain evidence="2">CGMCC 1.10998</strain>
    </source>
</reference>
<dbReference type="PANTHER" id="PTHR36837">
    <property type="entry name" value="POLY(3-HYDROXYALKANOATE) POLYMERASE SUBUNIT PHAC"/>
    <property type="match status" value="1"/>
</dbReference>
<feature type="domain" description="PHB de-polymerase C-terminal" evidence="1">
    <location>
        <begin position="205"/>
        <end position="405"/>
    </location>
</feature>
<dbReference type="InterPro" id="IPR029058">
    <property type="entry name" value="AB_hydrolase_fold"/>
</dbReference>
<dbReference type="InterPro" id="IPR051321">
    <property type="entry name" value="PHA/PHB_synthase"/>
</dbReference>
<dbReference type="RefSeq" id="WP_188564492.1">
    <property type="nucleotide sequence ID" value="NZ_BMED01000001.1"/>
</dbReference>
<name>A0A916U806_9BURK</name>
<accession>A0A916U806</accession>
<reference evidence="2" key="1">
    <citation type="journal article" date="2014" name="Int. J. Syst. Evol. Microbiol.">
        <title>Complete genome sequence of Corynebacterium casei LMG S-19264T (=DSM 44701T), isolated from a smear-ripened cheese.</title>
        <authorList>
            <consortium name="US DOE Joint Genome Institute (JGI-PGF)"/>
            <person name="Walter F."/>
            <person name="Albersmeier A."/>
            <person name="Kalinowski J."/>
            <person name="Ruckert C."/>
        </authorList>
    </citation>
    <scope>NUCLEOTIDE SEQUENCE</scope>
    <source>
        <strain evidence="2">CGMCC 1.10998</strain>
    </source>
</reference>
<dbReference type="InterPro" id="IPR009656">
    <property type="entry name" value="PHB_depo_C"/>
</dbReference>
<dbReference type="SUPFAM" id="SSF53474">
    <property type="entry name" value="alpha/beta-Hydrolases"/>
    <property type="match status" value="1"/>
</dbReference>
<dbReference type="Pfam" id="PF06850">
    <property type="entry name" value="PHB_depo_C"/>
    <property type="match status" value="1"/>
</dbReference>
<sequence>MNYHAYQTYVDLMSPMRFLAEAAHSSLANPALAQCDSLRKLSAACEVFMASKVTHSRPDFQLATVMTGEGKAAHEVAVFEEAAHIAPFATLLHFRKEGISGQPRVLIVAPMSGHFATLLRETIRTMLADHDVYITDWHNARDVPLSAGRFGLDEYTEYVMDFLRIMGPGSHLMAICQPCVPALAAASIMAEDRDKAQPRSLTLMAGPIDCRINPTKVNQLATSKPLDWFKNNLISPVPWRHKGAMRRVYPGFLQLSAFMSMNPDRHMGAFKGLYQDLVAGEIEKAGTTRAFYEEYFAVLDMDAEFYLETIQYVFQEYALAQGELKWRGRSVNPAALRRTALLTVEGEKDDICSLGQTMAAHDLCSSIPPFLKSHHMQAGVGHYGVFSGRRWNQQIYPIVREMIYSAP</sequence>
<gene>
    <name evidence="2" type="ORF">GCM10011396_06060</name>
</gene>
<keyword evidence="3" id="KW-1185">Reference proteome</keyword>
<dbReference type="Proteomes" id="UP000637423">
    <property type="component" value="Unassembled WGS sequence"/>
</dbReference>
<protein>
    <submittedName>
        <fullName evidence="2">Poly(3-hydroxybutyrate) depolymerase</fullName>
    </submittedName>
</protein>
<dbReference type="AlphaFoldDB" id="A0A916U806"/>